<gene>
    <name evidence="3" type="ORF">HRG_01980</name>
</gene>
<dbReference type="InterPro" id="IPR055528">
    <property type="entry name" value="DUF7102"/>
</dbReference>
<feature type="domain" description="SAM-like" evidence="2">
    <location>
        <begin position="119"/>
        <end position="185"/>
    </location>
</feature>
<proteinExistence type="predicted"/>
<dbReference type="Proteomes" id="UP000824596">
    <property type="component" value="Unassembled WGS sequence"/>
</dbReference>
<feature type="domain" description="DUF7102" evidence="1">
    <location>
        <begin position="1"/>
        <end position="108"/>
    </location>
</feature>
<dbReference type="Pfam" id="PF23394">
    <property type="entry name" value="DUF7102"/>
    <property type="match status" value="1"/>
</dbReference>
<dbReference type="OrthoDB" id="3647246at2759"/>
<sequence length="190" mass="20438">MSPSTGVIVTTLVKAKQKPLPGSSTQTPLRERVQQTSRKYQSLIVLVSESNQAGEFSSNHSSSDMAAYADFVRFAASLDAEVVTCLVPGADRTLSEWILSLLCRQSSQSAALGHLVTSAETSWDLFLRRAGLNVFAAQVLSGTLVDEFGHAGLAQFLAMPTRTKVSKYAQLVGGERALVNCCEVLDRGWA</sequence>
<accession>A0A9P8SL43</accession>
<keyword evidence="4" id="KW-1185">Reference proteome</keyword>
<evidence type="ECO:0000259" key="2">
    <source>
        <dbReference type="Pfam" id="PF23395"/>
    </source>
</evidence>
<evidence type="ECO:0000313" key="4">
    <source>
        <dbReference type="Proteomes" id="UP000824596"/>
    </source>
</evidence>
<organism evidence="3 4">
    <name type="scientific">Hirsutella rhossiliensis</name>
    <dbReference type="NCBI Taxonomy" id="111463"/>
    <lineage>
        <taxon>Eukaryota</taxon>
        <taxon>Fungi</taxon>
        <taxon>Dikarya</taxon>
        <taxon>Ascomycota</taxon>
        <taxon>Pezizomycotina</taxon>
        <taxon>Sordariomycetes</taxon>
        <taxon>Hypocreomycetidae</taxon>
        <taxon>Hypocreales</taxon>
        <taxon>Ophiocordycipitaceae</taxon>
        <taxon>Hirsutella</taxon>
    </lineage>
</organism>
<dbReference type="EMBL" id="JAIZPD010000002">
    <property type="protein sequence ID" value="KAH0966571.1"/>
    <property type="molecule type" value="Genomic_DNA"/>
</dbReference>
<dbReference type="AlphaFoldDB" id="A0A9P8SL43"/>
<comment type="caution">
    <text evidence="3">The sequence shown here is derived from an EMBL/GenBank/DDBJ whole genome shotgun (WGS) entry which is preliminary data.</text>
</comment>
<evidence type="ECO:0000313" key="3">
    <source>
        <dbReference type="EMBL" id="KAH0966571.1"/>
    </source>
</evidence>
<dbReference type="GeneID" id="68351109"/>
<protein>
    <submittedName>
        <fullName evidence="3">Uncharacterized protein</fullName>
    </submittedName>
</protein>
<dbReference type="InterPro" id="IPR057559">
    <property type="entry name" value="SAM_6"/>
</dbReference>
<reference evidence="3" key="1">
    <citation type="submission" date="2021-09" db="EMBL/GenBank/DDBJ databases">
        <title>A high-quality genome of the endoparasitic fungus Hirsutella rhossiliensis with a comparison of Hirsutella genomes reveals transposable elements contributing to genome size variation.</title>
        <authorList>
            <person name="Lin R."/>
            <person name="Jiao Y."/>
            <person name="Sun X."/>
            <person name="Ling J."/>
            <person name="Xie B."/>
            <person name="Cheng X."/>
        </authorList>
    </citation>
    <scope>NUCLEOTIDE SEQUENCE</scope>
    <source>
        <strain evidence="3">HR02</strain>
    </source>
</reference>
<dbReference type="Pfam" id="PF23395">
    <property type="entry name" value="SAM_6"/>
    <property type="match status" value="1"/>
</dbReference>
<evidence type="ECO:0000259" key="1">
    <source>
        <dbReference type="Pfam" id="PF23394"/>
    </source>
</evidence>
<dbReference type="RefSeq" id="XP_044724084.1">
    <property type="nucleotide sequence ID" value="XM_044860451.1"/>
</dbReference>
<name>A0A9P8SL43_9HYPO</name>